<feature type="domain" description="HTH tetR-type" evidence="5">
    <location>
        <begin position="16"/>
        <end position="76"/>
    </location>
</feature>
<dbReference type="PANTHER" id="PTHR30055">
    <property type="entry name" value="HTH-TYPE TRANSCRIPTIONAL REGULATOR RUTR"/>
    <property type="match status" value="1"/>
</dbReference>
<dbReference type="SUPFAM" id="SSF48498">
    <property type="entry name" value="Tetracyclin repressor-like, C-terminal domain"/>
    <property type="match status" value="1"/>
</dbReference>
<accession>A0A7U5QQE7</accession>
<dbReference type="Gene3D" id="1.10.357.10">
    <property type="entry name" value="Tetracycline Repressor, domain 2"/>
    <property type="match status" value="1"/>
</dbReference>
<reference evidence="6 7" key="1">
    <citation type="journal article" date="2014" name="BMC Vet. Res.">
        <title>First report of Corynebacterium pseudotuberculosis from caseous lymphadenitis lesions in Black Alentejano pig (Sus scrofa domesticus).</title>
        <authorList>
            <person name="Oliveira M."/>
            <person name="Barroco C."/>
            <person name="Mottola C."/>
            <person name="Santos R."/>
            <person name="Lemsaddek A."/>
            <person name="Tavares L."/>
            <person name="Semedo-Lemsaddek T."/>
        </authorList>
    </citation>
    <scope>NUCLEOTIDE SEQUENCE [LARGE SCALE GENOMIC DNA]</scope>
    <source>
        <strain evidence="6 7">PO100/5</strain>
    </source>
</reference>
<dbReference type="KEGG" id="csil:CBE74_11775"/>
<reference evidence="6 7" key="2">
    <citation type="journal article" date="2020" name="Antonie Van Leeuwenhoek">
        <title>Phylogenomic characterisation of a novel corynebacterial species pathogenic to animals.</title>
        <authorList>
            <person name="Moller J."/>
            <person name="Musella L."/>
            <person name="Melnikov V."/>
            <person name="Geissdorfer W."/>
            <person name="Burkovski A."/>
            <person name="Sangal V."/>
        </authorList>
    </citation>
    <scope>NUCLEOTIDE SEQUENCE [LARGE SCALE GENOMIC DNA]</scope>
    <source>
        <strain evidence="6 7">PO100/5</strain>
    </source>
</reference>
<dbReference type="Proteomes" id="UP000195652">
    <property type="component" value="Chromosome"/>
</dbReference>
<evidence type="ECO:0000256" key="2">
    <source>
        <dbReference type="ARBA" id="ARBA00023125"/>
    </source>
</evidence>
<evidence type="ECO:0000313" key="7">
    <source>
        <dbReference type="Proteomes" id="UP000195652"/>
    </source>
</evidence>
<feature type="DNA-binding region" description="H-T-H motif" evidence="4">
    <location>
        <begin position="39"/>
        <end position="58"/>
    </location>
</feature>
<evidence type="ECO:0000259" key="5">
    <source>
        <dbReference type="PROSITE" id="PS50977"/>
    </source>
</evidence>
<dbReference type="InterPro" id="IPR036271">
    <property type="entry name" value="Tet_transcr_reg_TetR-rel_C_sf"/>
</dbReference>
<keyword evidence="3" id="KW-0804">Transcription</keyword>
<organism evidence="6 7">
    <name type="scientific">Corynebacterium silvaticum</name>
    <dbReference type="NCBI Taxonomy" id="2320431"/>
    <lineage>
        <taxon>Bacteria</taxon>
        <taxon>Bacillati</taxon>
        <taxon>Actinomycetota</taxon>
        <taxon>Actinomycetes</taxon>
        <taxon>Mycobacteriales</taxon>
        <taxon>Corynebacteriaceae</taxon>
        <taxon>Corynebacterium</taxon>
    </lineage>
</organism>
<reference evidence="6 7" key="4">
    <citation type="journal article" date="2020" name="PLoS ONE">
        <title>Taxonomic classification of strain PO100/5 shows a broader geographic distribution and genetic markers of the recently described Corynebacterium silvaticum.</title>
        <authorList>
            <person name="Viana M.V.C."/>
            <person name="Profeta R."/>
            <person name="da Silva A.L."/>
            <person name="Hurtado R."/>
            <person name="Cerqueira J.C."/>
            <person name="Ribeiro B.F.S."/>
            <person name="Almeida M.O."/>
            <person name="Morais-Rodrigues F."/>
            <person name="Soares S.C."/>
            <person name="Oliveira M."/>
            <person name="Tavares L."/>
            <person name="Figueiredo H."/>
            <person name="Wattam A.R."/>
            <person name="Barh D."/>
            <person name="Ghosh P."/>
            <person name="Silva A."/>
            <person name="Azevedo V."/>
        </authorList>
    </citation>
    <scope>NUCLEOTIDE SEQUENCE [LARGE SCALE GENOMIC DNA]</scope>
    <source>
        <strain evidence="6 7">PO100/5</strain>
    </source>
</reference>
<proteinExistence type="predicted"/>
<sequence>MAMNSPRGRGRPSKGVVTRAAIAQAGLSIASTRGYEALTMAALARHLGVAPSALYNHVRNKADLLIVIQDEVMTSVDTSPLDAAITGTLSPKKALAAWARSYRDVFSQHLPLVQIIATFPIIGAPETVKIYNKAAHVLQLTALEPHLILPRLIALESFIYGSAFDVHAPENIFDTTGMTPTPDFLHDAVVKFHNSVRPPDQTASQNIYAEAPFTVGLNALLADL</sequence>
<dbReference type="InterPro" id="IPR050109">
    <property type="entry name" value="HTH-type_TetR-like_transc_reg"/>
</dbReference>
<evidence type="ECO:0000256" key="4">
    <source>
        <dbReference type="PROSITE-ProRule" id="PRU00335"/>
    </source>
</evidence>
<dbReference type="GO" id="GO:0000976">
    <property type="term" value="F:transcription cis-regulatory region binding"/>
    <property type="evidence" value="ECO:0007669"/>
    <property type="project" value="TreeGrafter"/>
</dbReference>
<dbReference type="GO" id="GO:0003700">
    <property type="term" value="F:DNA-binding transcription factor activity"/>
    <property type="evidence" value="ECO:0007669"/>
    <property type="project" value="TreeGrafter"/>
</dbReference>
<evidence type="ECO:0000313" key="6">
    <source>
        <dbReference type="EMBL" id="ARU47001.2"/>
    </source>
</evidence>
<dbReference type="GeneID" id="75008887"/>
<reference evidence="6 7" key="3">
    <citation type="journal article" date="2020" name="Int. J. Syst. Evol. Microbiol.">
        <title>Corynebacterium silvaticum sp. nov., a unique group of NTTB corynebacteria in wild boar and roe deer.</title>
        <authorList>
            <person name="Dangel A."/>
            <person name="Berger A."/>
            <person name="Rau J."/>
            <person name="Eisenberg T."/>
            <person name="Kampfer P."/>
            <person name="Margos G."/>
            <person name="Contzen M."/>
            <person name="Busse H.J."/>
            <person name="Konrad R."/>
            <person name="Peters M."/>
            <person name="Sting R."/>
            <person name="Sing A."/>
        </authorList>
    </citation>
    <scope>NUCLEOTIDE SEQUENCE [LARGE SCALE GENOMIC DNA]</scope>
    <source>
        <strain evidence="6 7">PO100/5</strain>
    </source>
</reference>
<dbReference type="PRINTS" id="PR00455">
    <property type="entry name" value="HTHTETR"/>
</dbReference>
<dbReference type="Pfam" id="PF00440">
    <property type="entry name" value="TetR_N"/>
    <property type="match status" value="1"/>
</dbReference>
<dbReference type="EMBL" id="CP021417">
    <property type="protein sequence ID" value="ARU47001.2"/>
    <property type="molecule type" value="Genomic_DNA"/>
</dbReference>
<keyword evidence="2 4" id="KW-0238">DNA-binding</keyword>
<dbReference type="InterPro" id="IPR009057">
    <property type="entry name" value="Homeodomain-like_sf"/>
</dbReference>
<evidence type="ECO:0000256" key="3">
    <source>
        <dbReference type="ARBA" id="ARBA00023163"/>
    </source>
</evidence>
<evidence type="ECO:0000256" key="1">
    <source>
        <dbReference type="ARBA" id="ARBA00023015"/>
    </source>
</evidence>
<name>A0A7U5QQE7_9CORY</name>
<dbReference type="PROSITE" id="PS50977">
    <property type="entry name" value="HTH_TETR_2"/>
    <property type="match status" value="1"/>
</dbReference>
<gene>
    <name evidence="6" type="ORF">CBE74_11775</name>
</gene>
<dbReference type="InterPro" id="IPR001647">
    <property type="entry name" value="HTH_TetR"/>
</dbReference>
<dbReference type="SUPFAM" id="SSF46689">
    <property type="entry name" value="Homeodomain-like"/>
    <property type="match status" value="1"/>
</dbReference>
<keyword evidence="7" id="KW-1185">Reference proteome</keyword>
<dbReference type="AlphaFoldDB" id="A0A7U5QQE7"/>
<dbReference type="RefSeq" id="WP_225870219.1">
    <property type="nucleotide sequence ID" value="NZ_CP021417.2"/>
</dbReference>
<keyword evidence="1" id="KW-0805">Transcription regulation</keyword>
<dbReference type="PANTHER" id="PTHR30055:SF234">
    <property type="entry name" value="HTH-TYPE TRANSCRIPTIONAL REGULATOR BETI"/>
    <property type="match status" value="1"/>
</dbReference>
<protein>
    <submittedName>
        <fullName evidence="6">TetR/AcrR family transcriptional regulator</fullName>
    </submittedName>
</protein>